<evidence type="ECO:0000313" key="11">
    <source>
        <dbReference type="Proteomes" id="UP000016936"/>
    </source>
</evidence>
<dbReference type="eggNOG" id="KOG0141">
    <property type="taxonomic scope" value="Eukaryota"/>
</dbReference>
<dbReference type="InterPro" id="IPR009100">
    <property type="entry name" value="AcylCoA_DH/oxidase_NM_dom_sf"/>
</dbReference>
<sequence>MAQIPFSEAPYARGLPCPLYTKSHLLWQKKCKAFLDKNYHPFAAQWEEEDNVSDSYWQTFISANMFVPCMAMPLPCDWLRRVGICDVLGTPIEEFDTLHGVIYYDEIYRSGLTGPFSVVSSFTIGSPYLIRHGSHELQERFLPDILLGKKTFCLALSEPGVGSDASQISTTAVKSADGKEYIINGEKKWITSGMRSDYCILGVRTGGPGSKGLSVVVCPLKDYPGVSRRRITMSGQITALHAHITLKNVRIPVTNLVGEEGKGLKYVVSNVNHERLLLATSAARFSRVALSTAFKYSMERKAFGKALLDQAVVRHRFAKAGAQLEGFWSWVEQVAYQCSKMSEEEINKVNGGAICLLKAQGGIVFQECAEVASLIMGAVGYARNESGSLVEKLWREVIGVRVPAGSEDVMLDQGINQMRRSYQDDLGRLGESSKL</sequence>
<evidence type="ECO:0000259" key="8">
    <source>
        <dbReference type="Pfam" id="PF02770"/>
    </source>
</evidence>
<evidence type="ECO:0000256" key="3">
    <source>
        <dbReference type="ARBA" id="ARBA00022630"/>
    </source>
</evidence>
<dbReference type="Pfam" id="PF02771">
    <property type="entry name" value="Acyl-CoA_dh_N"/>
    <property type="match status" value="1"/>
</dbReference>
<dbReference type="STRING" id="701091.M2U9M2"/>
<dbReference type="Pfam" id="PF00441">
    <property type="entry name" value="Acyl-CoA_dh_1"/>
    <property type="match status" value="1"/>
</dbReference>
<reference evidence="10 11" key="1">
    <citation type="journal article" date="2012" name="PLoS Pathog.">
        <title>Diverse lifestyles and strategies of plant pathogenesis encoded in the genomes of eighteen Dothideomycetes fungi.</title>
        <authorList>
            <person name="Ohm R.A."/>
            <person name="Feau N."/>
            <person name="Henrissat B."/>
            <person name="Schoch C.L."/>
            <person name="Horwitz B.A."/>
            <person name="Barry K.W."/>
            <person name="Condon B.J."/>
            <person name="Copeland A.C."/>
            <person name="Dhillon B."/>
            <person name="Glaser F."/>
            <person name="Hesse C.N."/>
            <person name="Kosti I."/>
            <person name="LaButti K."/>
            <person name="Lindquist E.A."/>
            <person name="Lucas S."/>
            <person name="Salamov A.A."/>
            <person name="Bradshaw R.E."/>
            <person name="Ciuffetti L."/>
            <person name="Hamelin R.C."/>
            <person name="Kema G.H.J."/>
            <person name="Lawrence C."/>
            <person name="Scott J.A."/>
            <person name="Spatafora J.W."/>
            <person name="Turgeon B.G."/>
            <person name="de Wit P.J.G.M."/>
            <person name="Zhong S."/>
            <person name="Goodwin S.B."/>
            <person name="Grigoriev I.V."/>
        </authorList>
    </citation>
    <scope>NUCLEOTIDE SEQUENCE [LARGE SCALE GENOMIC DNA]</scope>
    <source>
        <strain evidence="11">C5 / ATCC 48332 / race O</strain>
    </source>
</reference>
<reference evidence="11" key="2">
    <citation type="journal article" date="2013" name="PLoS Genet.">
        <title>Comparative genome structure, secondary metabolite, and effector coding capacity across Cochliobolus pathogens.</title>
        <authorList>
            <person name="Condon B.J."/>
            <person name="Leng Y."/>
            <person name="Wu D."/>
            <person name="Bushley K.E."/>
            <person name="Ohm R.A."/>
            <person name="Otillar R."/>
            <person name="Martin J."/>
            <person name="Schackwitz W."/>
            <person name="Grimwood J."/>
            <person name="MohdZainudin N."/>
            <person name="Xue C."/>
            <person name="Wang R."/>
            <person name="Manning V.A."/>
            <person name="Dhillon B."/>
            <person name="Tu Z.J."/>
            <person name="Steffenson B.J."/>
            <person name="Salamov A."/>
            <person name="Sun H."/>
            <person name="Lowry S."/>
            <person name="LaButti K."/>
            <person name="Han J."/>
            <person name="Copeland A."/>
            <person name="Lindquist E."/>
            <person name="Barry K."/>
            <person name="Schmutz J."/>
            <person name="Baker S.E."/>
            <person name="Ciuffetti L.M."/>
            <person name="Grigoriev I.V."/>
            <person name="Zhong S."/>
            <person name="Turgeon B.G."/>
        </authorList>
    </citation>
    <scope>NUCLEOTIDE SEQUENCE [LARGE SCALE GENOMIC DNA]</scope>
    <source>
        <strain evidence="11">C5 / ATCC 48332 / race O</strain>
    </source>
</reference>
<dbReference type="GO" id="GO:0005737">
    <property type="term" value="C:cytoplasm"/>
    <property type="evidence" value="ECO:0007669"/>
    <property type="project" value="TreeGrafter"/>
</dbReference>
<organism evidence="10 11">
    <name type="scientific">Cochliobolus heterostrophus (strain C5 / ATCC 48332 / race O)</name>
    <name type="common">Southern corn leaf blight fungus</name>
    <name type="synonym">Bipolaris maydis</name>
    <dbReference type="NCBI Taxonomy" id="701091"/>
    <lineage>
        <taxon>Eukaryota</taxon>
        <taxon>Fungi</taxon>
        <taxon>Dikarya</taxon>
        <taxon>Ascomycota</taxon>
        <taxon>Pezizomycotina</taxon>
        <taxon>Dothideomycetes</taxon>
        <taxon>Pleosporomycetidae</taxon>
        <taxon>Pleosporales</taxon>
        <taxon>Pleosporineae</taxon>
        <taxon>Pleosporaceae</taxon>
        <taxon>Bipolaris</taxon>
    </lineage>
</organism>
<accession>M2U9M2</accession>
<dbReference type="Gene3D" id="1.20.140.10">
    <property type="entry name" value="Butyryl-CoA Dehydrogenase, subunit A, domain 3"/>
    <property type="match status" value="1"/>
</dbReference>
<dbReference type="SUPFAM" id="SSF47203">
    <property type="entry name" value="Acyl-CoA dehydrogenase C-terminal domain-like"/>
    <property type="match status" value="1"/>
</dbReference>
<dbReference type="SUPFAM" id="SSF56645">
    <property type="entry name" value="Acyl-CoA dehydrogenase NM domain-like"/>
    <property type="match status" value="1"/>
</dbReference>
<dbReference type="Pfam" id="PF02770">
    <property type="entry name" value="Acyl-CoA_dh_M"/>
    <property type="match status" value="1"/>
</dbReference>
<dbReference type="GO" id="GO:0003995">
    <property type="term" value="F:acyl-CoA dehydrogenase activity"/>
    <property type="evidence" value="ECO:0007669"/>
    <property type="project" value="TreeGrafter"/>
</dbReference>
<dbReference type="PANTHER" id="PTHR48083">
    <property type="entry name" value="MEDIUM-CHAIN SPECIFIC ACYL-COA DEHYDROGENASE, MITOCHONDRIAL-RELATED"/>
    <property type="match status" value="1"/>
</dbReference>
<evidence type="ECO:0000256" key="4">
    <source>
        <dbReference type="ARBA" id="ARBA00022827"/>
    </source>
</evidence>
<name>M2U9M2_COCH5</name>
<comment type="similarity">
    <text evidence="2 6">Belongs to the acyl-CoA dehydrogenase family.</text>
</comment>
<dbReference type="InterPro" id="IPR036250">
    <property type="entry name" value="AcylCo_DH-like_C"/>
</dbReference>
<dbReference type="InterPro" id="IPR050741">
    <property type="entry name" value="Acyl-CoA_dehydrogenase"/>
</dbReference>
<keyword evidence="11" id="KW-1185">Reference proteome</keyword>
<dbReference type="Proteomes" id="UP000016936">
    <property type="component" value="Unassembled WGS sequence"/>
</dbReference>
<dbReference type="Gene3D" id="2.40.110.10">
    <property type="entry name" value="Butyryl-CoA Dehydrogenase, subunit A, domain 2"/>
    <property type="match status" value="1"/>
</dbReference>
<proteinExistence type="inferred from homology"/>
<dbReference type="HOGENOM" id="CLU_018204_4_1_1"/>
<dbReference type="InterPro" id="IPR046373">
    <property type="entry name" value="Acyl-CoA_Oxase/DH_mid-dom_sf"/>
</dbReference>
<dbReference type="AlphaFoldDB" id="M2U9M2"/>
<dbReference type="GO" id="GO:0033539">
    <property type="term" value="P:fatty acid beta-oxidation using acyl-CoA dehydrogenase"/>
    <property type="evidence" value="ECO:0007669"/>
    <property type="project" value="TreeGrafter"/>
</dbReference>
<gene>
    <name evidence="10" type="ORF">COCHEDRAFT_1222437</name>
</gene>
<dbReference type="InterPro" id="IPR009075">
    <property type="entry name" value="AcylCo_DH/oxidase_C"/>
</dbReference>
<protein>
    <recommendedName>
        <fullName evidence="12">Acyl-CoA dehydrogenase</fullName>
    </recommendedName>
</protein>
<feature type="domain" description="Acyl-CoA dehydrogenase/oxidase N-terminal" evidence="9">
    <location>
        <begin position="21"/>
        <end position="148"/>
    </location>
</feature>
<keyword evidence="4 6" id="KW-0274">FAD</keyword>
<evidence type="ECO:0000259" key="7">
    <source>
        <dbReference type="Pfam" id="PF00441"/>
    </source>
</evidence>
<dbReference type="PANTHER" id="PTHR48083:SF15">
    <property type="entry name" value="ACYL-COA DEHYDROGENASE APDG"/>
    <property type="match status" value="1"/>
</dbReference>
<feature type="domain" description="Acyl-CoA dehydrogenase/oxidase C-terminal" evidence="7">
    <location>
        <begin position="261"/>
        <end position="413"/>
    </location>
</feature>
<keyword evidence="3 6" id="KW-0285">Flavoprotein</keyword>
<evidence type="ECO:0000256" key="5">
    <source>
        <dbReference type="ARBA" id="ARBA00023002"/>
    </source>
</evidence>
<dbReference type="Gene3D" id="1.10.540.10">
    <property type="entry name" value="Acyl-CoA dehydrogenase/oxidase, N-terminal domain"/>
    <property type="match status" value="1"/>
</dbReference>
<evidence type="ECO:0000256" key="2">
    <source>
        <dbReference type="ARBA" id="ARBA00009347"/>
    </source>
</evidence>
<dbReference type="EMBL" id="KB445571">
    <property type="protein sequence ID" value="EMD95279.1"/>
    <property type="molecule type" value="Genomic_DNA"/>
</dbReference>
<keyword evidence="5 6" id="KW-0560">Oxidoreductase</keyword>
<evidence type="ECO:0000313" key="10">
    <source>
        <dbReference type="EMBL" id="EMD95279.1"/>
    </source>
</evidence>
<evidence type="ECO:0008006" key="12">
    <source>
        <dbReference type="Google" id="ProtNLM"/>
    </source>
</evidence>
<evidence type="ECO:0000256" key="1">
    <source>
        <dbReference type="ARBA" id="ARBA00001974"/>
    </source>
</evidence>
<dbReference type="InterPro" id="IPR013786">
    <property type="entry name" value="AcylCoA_DH/ox_N"/>
</dbReference>
<dbReference type="GO" id="GO:0050660">
    <property type="term" value="F:flavin adenine dinucleotide binding"/>
    <property type="evidence" value="ECO:0007669"/>
    <property type="project" value="InterPro"/>
</dbReference>
<comment type="cofactor">
    <cofactor evidence="1 6">
        <name>FAD</name>
        <dbReference type="ChEBI" id="CHEBI:57692"/>
    </cofactor>
</comment>
<feature type="domain" description="Acyl-CoA oxidase/dehydrogenase middle" evidence="8">
    <location>
        <begin position="153"/>
        <end position="249"/>
    </location>
</feature>
<evidence type="ECO:0000259" key="9">
    <source>
        <dbReference type="Pfam" id="PF02771"/>
    </source>
</evidence>
<evidence type="ECO:0000256" key="6">
    <source>
        <dbReference type="RuleBase" id="RU362125"/>
    </source>
</evidence>
<dbReference type="InterPro" id="IPR037069">
    <property type="entry name" value="AcylCoA_DH/ox_N_sf"/>
</dbReference>
<dbReference type="InterPro" id="IPR006091">
    <property type="entry name" value="Acyl-CoA_Oxase/DH_mid-dom"/>
</dbReference>